<dbReference type="PANTHER" id="PTHR30606:SF9">
    <property type="entry name" value="LIPID A BIOSYNTHESIS LAUROYLTRANSFERASE"/>
    <property type="match status" value="1"/>
</dbReference>
<evidence type="ECO:0000256" key="6">
    <source>
        <dbReference type="ARBA" id="ARBA00023315"/>
    </source>
</evidence>
<dbReference type="GO" id="GO:0005886">
    <property type="term" value="C:plasma membrane"/>
    <property type="evidence" value="ECO:0007669"/>
    <property type="project" value="UniProtKB-SubCell"/>
</dbReference>
<evidence type="ECO:0000256" key="5">
    <source>
        <dbReference type="ARBA" id="ARBA00023136"/>
    </source>
</evidence>
<keyword evidence="5 7" id="KW-0472">Membrane</keyword>
<keyword evidence="2" id="KW-1003">Cell membrane</keyword>
<dbReference type="AlphaFoldDB" id="A0A8J7PZP4"/>
<keyword evidence="7" id="KW-0812">Transmembrane</keyword>
<proteinExistence type="predicted"/>
<evidence type="ECO:0000256" key="2">
    <source>
        <dbReference type="ARBA" id="ARBA00022475"/>
    </source>
</evidence>
<dbReference type="InterPro" id="IPR004960">
    <property type="entry name" value="LipA_acyltrans"/>
</dbReference>
<dbReference type="CDD" id="cd07984">
    <property type="entry name" value="LPLAT_LABLAT-like"/>
    <property type="match status" value="1"/>
</dbReference>
<comment type="subcellular location">
    <subcellularLocation>
        <location evidence="1">Cell inner membrane</location>
    </subcellularLocation>
</comment>
<dbReference type="GO" id="GO:0016746">
    <property type="term" value="F:acyltransferase activity"/>
    <property type="evidence" value="ECO:0007669"/>
    <property type="project" value="UniProtKB-KW"/>
</dbReference>
<organism evidence="8 9">
    <name type="scientific">Candidatus Paracaedimonas acanthamoebae</name>
    <dbReference type="NCBI Taxonomy" id="244581"/>
    <lineage>
        <taxon>Bacteria</taxon>
        <taxon>Pseudomonadati</taxon>
        <taxon>Pseudomonadota</taxon>
        <taxon>Alphaproteobacteria</taxon>
        <taxon>Holosporales</taxon>
        <taxon>Caedimonadaceae</taxon>
        <taxon>Candidatus Paracaedimonas</taxon>
    </lineage>
</organism>
<dbReference type="Proteomes" id="UP000664414">
    <property type="component" value="Unassembled WGS sequence"/>
</dbReference>
<dbReference type="GO" id="GO:0009247">
    <property type="term" value="P:glycolipid biosynthetic process"/>
    <property type="evidence" value="ECO:0007669"/>
    <property type="project" value="UniProtKB-ARBA"/>
</dbReference>
<evidence type="ECO:0000313" key="8">
    <source>
        <dbReference type="EMBL" id="MBN9412533.1"/>
    </source>
</evidence>
<evidence type="ECO:0000313" key="9">
    <source>
        <dbReference type="Proteomes" id="UP000664414"/>
    </source>
</evidence>
<feature type="transmembrane region" description="Helical" evidence="7">
    <location>
        <begin position="12"/>
        <end position="30"/>
    </location>
</feature>
<dbReference type="PANTHER" id="PTHR30606">
    <property type="entry name" value="LIPID A BIOSYNTHESIS LAUROYL ACYLTRANSFERASE"/>
    <property type="match status" value="1"/>
</dbReference>
<sequence>MKKKSNNFLRFFIDLVQFLIIGIIYVVFYYLPFSWVSNGIGFIARFSLIYLPFSQRAYKNIELVMPELSFPERKKIVAGMWENFARTFFEYMSLARFKIYKPNSRVEVVGSEIIEQLHKNGGPAILFLAHLAHWELATMVGTQKGLKITQLYRRLNYPLTDKIINFIHRKIAQNVITKGPEGARKILETLKKGEIVSILLDQKLREGESIPFFGIPAMTPSAPARIALKFDCPFIPIQVERLPNAHFRVTYHPPLKPRIKGSLEEKTTDLLIQMNELFESWIRQHPEQWLWLHRRWPKNLV</sequence>
<keyword evidence="7" id="KW-1133">Transmembrane helix</keyword>
<dbReference type="Pfam" id="PF03279">
    <property type="entry name" value="Lip_A_acyltrans"/>
    <property type="match status" value="1"/>
</dbReference>
<comment type="caution">
    <text evidence="8">The sequence shown here is derived from an EMBL/GenBank/DDBJ whole genome shotgun (WGS) entry which is preliminary data.</text>
</comment>
<accession>A0A8J7PZP4</accession>
<evidence type="ECO:0000256" key="1">
    <source>
        <dbReference type="ARBA" id="ARBA00004533"/>
    </source>
</evidence>
<keyword evidence="3" id="KW-0997">Cell inner membrane</keyword>
<evidence type="ECO:0000256" key="3">
    <source>
        <dbReference type="ARBA" id="ARBA00022519"/>
    </source>
</evidence>
<evidence type="ECO:0000256" key="7">
    <source>
        <dbReference type="SAM" id="Phobius"/>
    </source>
</evidence>
<gene>
    <name evidence="8" type="ORF">J0H12_01215</name>
</gene>
<reference evidence="8" key="1">
    <citation type="submission" date="2021-02" db="EMBL/GenBank/DDBJ databases">
        <title>Thiocyanate and organic carbon inputs drive convergent selection for specific autotrophic Afipia and Thiobacillus strains within complex microbiomes.</title>
        <authorList>
            <person name="Huddy R.J."/>
            <person name="Sachdeva R."/>
            <person name="Kadzinga F."/>
            <person name="Kantor R.S."/>
            <person name="Harrison S.T.L."/>
            <person name="Banfield J.F."/>
        </authorList>
    </citation>
    <scope>NUCLEOTIDE SEQUENCE</scope>
    <source>
        <strain evidence="8">SCN18_10_11_15_R4_P_38_20</strain>
    </source>
</reference>
<keyword evidence="6 8" id="KW-0012">Acyltransferase</keyword>
<protein>
    <submittedName>
        <fullName evidence="8">Lysophospholipid acyltransferase family protein</fullName>
    </submittedName>
</protein>
<dbReference type="EMBL" id="JAFKGL010000011">
    <property type="protein sequence ID" value="MBN9412533.1"/>
    <property type="molecule type" value="Genomic_DNA"/>
</dbReference>
<evidence type="ECO:0000256" key="4">
    <source>
        <dbReference type="ARBA" id="ARBA00022679"/>
    </source>
</evidence>
<name>A0A8J7PZP4_9PROT</name>
<keyword evidence="4" id="KW-0808">Transferase</keyword>